<sequence length="102" mass="11670">MKEELRRVPFECRSCWHVWEEDYLVRQADARDGGEVWLRGGVPVTPPSVTEMCPRCGCRQAARFPEGYLARHPELTRPAGRAASDPTPLVSPVPKRRRWIEG</sequence>
<protein>
    <submittedName>
        <fullName evidence="2">Uncharacterized protein</fullName>
    </submittedName>
</protein>
<dbReference type="RefSeq" id="WP_270154025.1">
    <property type="nucleotide sequence ID" value="NZ_JAPNNL010000018.1"/>
</dbReference>
<evidence type="ECO:0000313" key="3">
    <source>
        <dbReference type="Proteomes" id="UP001144036"/>
    </source>
</evidence>
<proteinExistence type="predicted"/>
<comment type="caution">
    <text evidence="2">The sequence shown here is derived from an EMBL/GenBank/DDBJ whole genome shotgun (WGS) entry which is preliminary data.</text>
</comment>
<feature type="region of interest" description="Disordered" evidence="1">
    <location>
        <begin position="76"/>
        <end position="102"/>
    </location>
</feature>
<dbReference type="EMBL" id="JAPNNL010000018">
    <property type="protein sequence ID" value="MDA0633224.1"/>
    <property type="molecule type" value="Genomic_DNA"/>
</dbReference>
<name>A0ABT4S7S5_9ACTN</name>
<dbReference type="Proteomes" id="UP001144036">
    <property type="component" value="Unassembled WGS sequence"/>
</dbReference>
<accession>A0ABT4S7S5</accession>
<organism evidence="2 3">
    <name type="scientific">Nonomuraea corallina</name>
    <dbReference type="NCBI Taxonomy" id="2989783"/>
    <lineage>
        <taxon>Bacteria</taxon>
        <taxon>Bacillati</taxon>
        <taxon>Actinomycetota</taxon>
        <taxon>Actinomycetes</taxon>
        <taxon>Streptosporangiales</taxon>
        <taxon>Streptosporangiaceae</taxon>
        <taxon>Nonomuraea</taxon>
    </lineage>
</organism>
<evidence type="ECO:0000313" key="2">
    <source>
        <dbReference type="EMBL" id="MDA0633224.1"/>
    </source>
</evidence>
<gene>
    <name evidence="2" type="ORF">OUY22_07305</name>
</gene>
<evidence type="ECO:0000256" key="1">
    <source>
        <dbReference type="SAM" id="MobiDB-lite"/>
    </source>
</evidence>
<keyword evidence="3" id="KW-1185">Reference proteome</keyword>
<reference evidence="2" key="1">
    <citation type="submission" date="2022-11" db="EMBL/GenBank/DDBJ databases">
        <title>Nonomuraea corallina sp. nov., a new species of the genus Nonomuraea isolated from sea side sediment in Thai sea.</title>
        <authorList>
            <person name="Ngamcharungchit C."/>
            <person name="Matsumoto A."/>
            <person name="Suriyachadkun C."/>
            <person name="Panbangred W."/>
            <person name="Inahashi Y."/>
            <person name="Intra B."/>
        </authorList>
    </citation>
    <scope>NUCLEOTIDE SEQUENCE</scope>
    <source>
        <strain evidence="2">MCN248</strain>
    </source>
</reference>